<dbReference type="AlphaFoldDB" id="A0A8G0PNV9"/>
<evidence type="ECO:0000256" key="1">
    <source>
        <dbReference type="SAM" id="Phobius"/>
    </source>
</evidence>
<accession>A0A8G0PNV9</accession>
<evidence type="ECO:0000313" key="3">
    <source>
        <dbReference type="Proteomes" id="UP000826661"/>
    </source>
</evidence>
<keyword evidence="1" id="KW-1133">Transmembrane helix</keyword>
<proteinExistence type="predicted"/>
<reference evidence="2 3" key="1">
    <citation type="journal article" date="2021" name="BMC Genomics">
        <title>Telomere-to-telomere genome assembly of asparaginase-producing Trichoderma simmonsii.</title>
        <authorList>
            <person name="Chung D."/>
            <person name="Kwon Y.M."/>
            <person name="Yang Y."/>
        </authorList>
    </citation>
    <scope>NUCLEOTIDE SEQUENCE [LARGE SCALE GENOMIC DNA]</scope>
    <source>
        <strain evidence="2 3">GH-Sj1</strain>
    </source>
</reference>
<organism evidence="2 3">
    <name type="scientific">Trichoderma simmonsii</name>
    <dbReference type="NCBI Taxonomy" id="1491479"/>
    <lineage>
        <taxon>Eukaryota</taxon>
        <taxon>Fungi</taxon>
        <taxon>Dikarya</taxon>
        <taxon>Ascomycota</taxon>
        <taxon>Pezizomycotina</taxon>
        <taxon>Sordariomycetes</taxon>
        <taxon>Hypocreomycetidae</taxon>
        <taxon>Hypocreales</taxon>
        <taxon>Hypocreaceae</taxon>
        <taxon>Trichoderma</taxon>
    </lineage>
</organism>
<evidence type="ECO:0000313" key="2">
    <source>
        <dbReference type="EMBL" id="QYT03384.1"/>
    </source>
</evidence>
<sequence length="132" mass="14619">MVLCAEISIIIALIIVSKNPDEKHPALSISFIKPINIMDCNAPDVAPFDPTSVDLMMVDPRDVMCFLSRSGNDYDERLGVRISAIFVILLASRLATLFPVLAMRTGRIRMSSLAAASCYPAPRPAMRLWRKL</sequence>
<keyword evidence="1" id="KW-0812">Transmembrane</keyword>
<gene>
    <name evidence="2" type="ORF">H0G86_010346</name>
</gene>
<keyword evidence="1" id="KW-0472">Membrane</keyword>
<dbReference type="Proteomes" id="UP000826661">
    <property type="component" value="Chromosome V"/>
</dbReference>
<name>A0A8G0PNV9_9HYPO</name>
<protein>
    <submittedName>
        <fullName evidence="2">Uncharacterized protein</fullName>
    </submittedName>
</protein>
<dbReference type="EMBL" id="CP075868">
    <property type="protein sequence ID" value="QYT03384.1"/>
    <property type="molecule type" value="Genomic_DNA"/>
</dbReference>
<feature type="transmembrane region" description="Helical" evidence="1">
    <location>
        <begin position="78"/>
        <end position="102"/>
    </location>
</feature>
<keyword evidence="3" id="KW-1185">Reference proteome</keyword>